<feature type="region of interest" description="Disordered" evidence="1">
    <location>
        <begin position="1"/>
        <end position="30"/>
    </location>
</feature>
<name>A0A9W8AQ62_9FUNG</name>
<proteinExistence type="predicted"/>
<comment type="caution">
    <text evidence="2">The sequence shown here is derived from an EMBL/GenBank/DDBJ whole genome shotgun (WGS) entry which is preliminary data.</text>
</comment>
<sequence length="348" mass="38210">MSQSPTSTQPPADHQGDSSNHTAPRPVDSGLGQLTEVMQSSLGGVQQSLGTLMHTLSSSLQRTMDMAQAMNGLLESYVKHSLRLTTRVTSSTVGGGAQPVITLSIANRSKVPLAGARLTLHFQKFVPGQSTGTLAKDSSVNDSKTDIPLFTTCPIVPLDEKSVFSELSETSHDEPYRSKPFPLDAFATVQERLCVHLPEFHQYQATAELIYPHPGTQQLCRTSHSFGIYLLFQCTRDYHVGPSGPCTKCDLTQRLDSPTWSTLRCHANLLRDIFSISATQGISVGDHCTLTRSGFNMLLTVSEIMENGYVEVTPTLNTTKTVTNVTQDQQQDMDKICWELDQMRVLYA</sequence>
<accession>A0A9W8AQ62</accession>
<feature type="compositionally biased region" description="Polar residues" evidence="1">
    <location>
        <begin position="1"/>
        <end position="10"/>
    </location>
</feature>
<evidence type="ECO:0000313" key="3">
    <source>
        <dbReference type="Proteomes" id="UP001150925"/>
    </source>
</evidence>
<organism evidence="2 3">
    <name type="scientific">Dispira parvispora</name>
    <dbReference type="NCBI Taxonomy" id="1520584"/>
    <lineage>
        <taxon>Eukaryota</taxon>
        <taxon>Fungi</taxon>
        <taxon>Fungi incertae sedis</taxon>
        <taxon>Zoopagomycota</taxon>
        <taxon>Kickxellomycotina</taxon>
        <taxon>Dimargaritomycetes</taxon>
        <taxon>Dimargaritales</taxon>
        <taxon>Dimargaritaceae</taxon>
        <taxon>Dispira</taxon>
    </lineage>
</organism>
<dbReference type="EMBL" id="JANBPY010000549">
    <property type="protein sequence ID" value="KAJ1965988.1"/>
    <property type="molecule type" value="Genomic_DNA"/>
</dbReference>
<keyword evidence="3" id="KW-1185">Reference proteome</keyword>
<dbReference type="Proteomes" id="UP001150925">
    <property type="component" value="Unassembled WGS sequence"/>
</dbReference>
<dbReference type="AlphaFoldDB" id="A0A9W8AQ62"/>
<reference evidence="2" key="1">
    <citation type="submission" date="2022-07" db="EMBL/GenBank/DDBJ databases">
        <title>Phylogenomic reconstructions and comparative analyses of Kickxellomycotina fungi.</title>
        <authorList>
            <person name="Reynolds N.K."/>
            <person name="Stajich J.E."/>
            <person name="Barry K."/>
            <person name="Grigoriev I.V."/>
            <person name="Crous P."/>
            <person name="Smith M.E."/>
        </authorList>
    </citation>
    <scope>NUCLEOTIDE SEQUENCE</scope>
    <source>
        <strain evidence="2">RSA 1196</strain>
    </source>
</reference>
<gene>
    <name evidence="2" type="ORF">IWQ62_002531</name>
</gene>
<protein>
    <submittedName>
        <fullName evidence="2">Uncharacterized protein</fullName>
    </submittedName>
</protein>
<evidence type="ECO:0000256" key="1">
    <source>
        <dbReference type="SAM" id="MobiDB-lite"/>
    </source>
</evidence>
<evidence type="ECO:0000313" key="2">
    <source>
        <dbReference type="EMBL" id="KAJ1965988.1"/>
    </source>
</evidence>
<dbReference type="OrthoDB" id="2254641at2759"/>